<dbReference type="RefSeq" id="WP_350359667.1">
    <property type="nucleotide sequence ID" value="NZ_CP158484.1"/>
</dbReference>
<dbReference type="KEGG" id="vrs:V8F66_21145"/>
<feature type="domain" description="ATP-grasp" evidence="3">
    <location>
        <begin position="525"/>
        <end position="578"/>
    </location>
</feature>
<dbReference type="PANTHER" id="PTHR42793">
    <property type="entry name" value="COA BINDING DOMAIN CONTAINING PROTEIN"/>
    <property type="match status" value="1"/>
</dbReference>
<accession>A0AAU7XU18</accession>
<dbReference type="InterPro" id="IPR032875">
    <property type="entry name" value="Succ_CoA_lig_flav_dom"/>
</dbReference>
<keyword evidence="4" id="KW-0436">Ligase</keyword>
<dbReference type="InterPro" id="IPR036291">
    <property type="entry name" value="NAD(P)-bd_dom_sf"/>
</dbReference>
<gene>
    <name evidence="4" type="ORF">V8F66_21145</name>
</gene>
<evidence type="ECO:0000256" key="1">
    <source>
        <dbReference type="ARBA" id="ARBA00060888"/>
    </source>
</evidence>
<proteinExistence type="inferred from homology"/>
<organism evidence="4">
    <name type="scientific">Vreelandella sp. SM1641</name>
    <dbReference type="NCBI Taxonomy" id="3126101"/>
    <lineage>
        <taxon>Bacteria</taxon>
        <taxon>Pseudomonadati</taxon>
        <taxon>Pseudomonadota</taxon>
        <taxon>Gammaproteobacteria</taxon>
        <taxon>Oceanospirillales</taxon>
        <taxon>Halomonadaceae</taxon>
        <taxon>Vreelandella</taxon>
    </lineage>
</organism>
<dbReference type="GO" id="GO:0016874">
    <property type="term" value="F:ligase activity"/>
    <property type="evidence" value="ECO:0007669"/>
    <property type="project" value="UniProtKB-KW"/>
</dbReference>
<dbReference type="SUPFAM" id="SSF52210">
    <property type="entry name" value="Succinyl-CoA synthetase domains"/>
    <property type="match status" value="2"/>
</dbReference>
<evidence type="ECO:0000256" key="2">
    <source>
        <dbReference type="PROSITE-ProRule" id="PRU00409"/>
    </source>
</evidence>
<dbReference type="SUPFAM" id="SSF56059">
    <property type="entry name" value="Glutathione synthetase ATP-binding domain-like"/>
    <property type="match status" value="1"/>
</dbReference>
<dbReference type="Gene3D" id="3.30.1490.20">
    <property type="entry name" value="ATP-grasp fold, A domain"/>
    <property type="match status" value="1"/>
</dbReference>
<dbReference type="InterPro" id="IPR011761">
    <property type="entry name" value="ATP-grasp"/>
</dbReference>
<comment type="similarity">
    <text evidence="1">In the N-terminal section; belongs to the acetate CoA ligase alpha subunit family.</text>
</comment>
<dbReference type="GO" id="GO:0005524">
    <property type="term" value="F:ATP binding"/>
    <property type="evidence" value="ECO:0007669"/>
    <property type="project" value="UniProtKB-UniRule"/>
</dbReference>
<dbReference type="InterPro" id="IPR016102">
    <property type="entry name" value="Succinyl-CoA_synth-like"/>
</dbReference>
<dbReference type="SMART" id="SM00881">
    <property type="entry name" value="CoA_binding"/>
    <property type="match status" value="1"/>
</dbReference>
<dbReference type="Pfam" id="PF13380">
    <property type="entry name" value="CoA_binding_2"/>
    <property type="match status" value="1"/>
</dbReference>
<evidence type="ECO:0000313" key="4">
    <source>
        <dbReference type="EMBL" id="XBY61099.1"/>
    </source>
</evidence>
<dbReference type="InterPro" id="IPR003781">
    <property type="entry name" value="CoA-bd"/>
</dbReference>
<name>A0AAU7XU18_9GAMM</name>
<dbReference type="GO" id="GO:0046872">
    <property type="term" value="F:metal ion binding"/>
    <property type="evidence" value="ECO:0007669"/>
    <property type="project" value="InterPro"/>
</dbReference>
<dbReference type="Gene3D" id="3.40.50.261">
    <property type="entry name" value="Succinyl-CoA synthetase domains"/>
    <property type="match status" value="2"/>
</dbReference>
<sequence length="738" mass="78447">MDVRRPTHAVGRITGESQIMRTNMFYEERELHDVRRLLYPASIAVVGVSDSERSFGNFVLSNLASFDYAGELHLVSRSTAEVQGRACVASIDDLPEGIDVAVLTVPASVVVESVRACGRRGIAAAVVFASGFSEAGEEGERQQAELAQAAEEGGVMVVGPNCMGLSNLADGIPLTFEPQMLGSEYTVKLRQEARPGVAVVAQSGAMSNNLRDALIANGLPVMYAISTGNEAVLSIEDHLAHLVDEPRVGIITLYVEQVRYPELFLAQVARAREAGKPIVMLMPGRSARARDAVQSHTGALAGNHAAACVRLRGEGVLLVDTLDELFDVTAILHKFPEPSAAPPALLTNSGAIKNCALDLGEDIGLTFPGFSPSTIAGLETILPSYAVAENPLDFTTISAKDPQAYTRLCNVVVDDQGVGGVMVAMMGGPRVGQLDKAKHLVPAIAQCTKPSALIILGDQTELIPEFRQAIEESGVPFFRSVDRAVRAFARVERYGRSMRRKRVESSRRQLPSLPSSGLHAEYQCKQWLSAMGISFPSGRLATSVDEAADIARQVGYPVVIKAQSADLPHKSDVGGVVVGLADEEALRHGWDCLQSAVATARPDLTLDGVLVEAMGRGGVELIVGARRDPQWGPVVMVGLGGVWIEALKDVRLLPADSELADISQEILSLKGAALLTGLRGSEPVDITAIAEVVSRVGEVMQSCPEVEEVDINPLVAYPDGVVALDALVVTSPQQLGES</sequence>
<dbReference type="Gene3D" id="3.30.470.20">
    <property type="entry name" value="ATP-grasp fold, B domain"/>
    <property type="match status" value="1"/>
</dbReference>
<dbReference type="PROSITE" id="PS50975">
    <property type="entry name" value="ATP_GRASP"/>
    <property type="match status" value="1"/>
</dbReference>
<dbReference type="Pfam" id="PF13549">
    <property type="entry name" value="ATP-grasp_5"/>
    <property type="match status" value="1"/>
</dbReference>
<reference evidence="4" key="1">
    <citation type="submission" date="2024-02" db="EMBL/GenBank/DDBJ databases">
        <title>Complete genome sequence of Vreelandella sp. SM1641, a marine exopolysaccharide-producing bacterium isolated from deep-sea hydrothermal sediment of the southwest Indian Ocean.</title>
        <authorList>
            <person name="Zhu H."/>
            <person name="Sun M."/>
        </authorList>
    </citation>
    <scope>NUCLEOTIDE SEQUENCE</scope>
    <source>
        <strain evidence="4">SM1641</strain>
    </source>
</reference>
<dbReference type="Pfam" id="PF13607">
    <property type="entry name" value="Succ_CoA_lig"/>
    <property type="match status" value="1"/>
</dbReference>
<dbReference type="EMBL" id="CP158484">
    <property type="protein sequence ID" value="XBY61099.1"/>
    <property type="molecule type" value="Genomic_DNA"/>
</dbReference>
<keyword evidence="2" id="KW-0547">Nucleotide-binding</keyword>
<dbReference type="SUPFAM" id="SSF51735">
    <property type="entry name" value="NAD(P)-binding Rossmann-fold domains"/>
    <property type="match status" value="1"/>
</dbReference>
<dbReference type="PANTHER" id="PTHR42793:SF1">
    <property type="entry name" value="PEPTIDYL-LYSINE N-ACETYLTRANSFERASE PATZ"/>
    <property type="match status" value="1"/>
</dbReference>
<keyword evidence="2" id="KW-0067">ATP-binding</keyword>
<dbReference type="AlphaFoldDB" id="A0AAU7XU18"/>
<dbReference type="InterPro" id="IPR013815">
    <property type="entry name" value="ATP_grasp_subdomain_1"/>
</dbReference>
<protein>
    <submittedName>
        <fullName evidence="4">Acetate--CoA ligase family protein</fullName>
    </submittedName>
</protein>
<evidence type="ECO:0000259" key="3">
    <source>
        <dbReference type="PROSITE" id="PS50975"/>
    </source>
</evidence>
<dbReference type="Gene3D" id="3.40.50.720">
    <property type="entry name" value="NAD(P)-binding Rossmann-like Domain"/>
    <property type="match status" value="1"/>
</dbReference>
<dbReference type="FunFam" id="3.30.1490.20:FF:000020">
    <property type="entry name" value="Protein lysine acetyltransferase"/>
    <property type="match status" value="1"/>
</dbReference>